<dbReference type="GO" id="GO:0019136">
    <property type="term" value="F:deoxynucleoside kinase activity"/>
    <property type="evidence" value="ECO:0007669"/>
    <property type="project" value="InterPro"/>
</dbReference>
<evidence type="ECO:0000313" key="5">
    <source>
        <dbReference type="EMBL" id="QFG74312.1"/>
    </source>
</evidence>
<accession>A0A5J6VJR8</accession>
<feature type="binding site" evidence="2">
    <location>
        <position position="97"/>
    </location>
    <ligand>
        <name>substrate</name>
    </ligand>
</feature>
<evidence type="ECO:0000256" key="3">
    <source>
        <dbReference type="PIRSR" id="PIRSR000705-3"/>
    </source>
</evidence>
<dbReference type="EMBL" id="MN448285">
    <property type="protein sequence ID" value="QFG74312.1"/>
    <property type="molecule type" value="Genomic_DNA"/>
</dbReference>
<keyword evidence="5" id="KW-0418">Kinase</keyword>
<feature type="binding site" evidence="2">
    <location>
        <position position="59"/>
    </location>
    <ligand>
        <name>substrate</name>
    </ligand>
</feature>
<evidence type="ECO:0000256" key="2">
    <source>
        <dbReference type="PIRSR" id="PIRSR000705-2"/>
    </source>
</evidence>
<keyword evidence="3" id="KW-0547">Nucleotide-binding</keyword>
<dbReference type="InterPro" id="IPR050566">
    <property type="entry name" value="Deoxyribonucleoside_kinase"/>
</dbReference>
<dbReference type="PANTHER" id="PTHR10513:SF35">
    <property type="entry name" value="DEOXYADENOSINE KINASE"/>
    <property type="match status" value="1"/>
</dbReference>
<dbReference type="InterPro" id="IPR031314">
    <property type="entry name" value="DNK_dom"/>
</dbReference>
<protein>
    <submittedName>
        <fullName evidence="5">Deoxynucleoside kinase</fullName>
    </submittedName>
</protein>
<feature type="binding site" evidence="3">
    <location>
        <begin position="153"/>
        <end position="157"/>
    </location>
    <ligand>
        <name>ATP</name>
        <dbReference type="ChEBI" id="CHEBI:30616"/>
    </ligand>
</feature>
<sequence length="214" mass="25848">MNYLIDIEGNIGSGKTTLNNNLKKIYSDHSDKIIFVDEPVNEWLNFKDNDGRNILELFYINKDKYTFQFQLYAYLTRLRNFININKSNKNKIIIMERSIHSDKHIFAQMLHEQNLLSETEWNIYLEFFNTFKDECVPNMYLFVNTKPDECMKRIQKRLRKEEINKIEIEYLQKVDEYHRKWLTNTSDCIEIDGHESEDNILKQVKMIIDKRLST</sequence>
<dbReference type="InterPro" id="IPR002624">
    <property type="entry name" value="DCK/DGK"/>
</dbReference>
<dbReference type="SUPFAM" id="SSF52540">
    <property type="entry name" value="P-loop containing nucleoside triphosphate hydrolases"/>
    <property type="match status" value="1"/>
</dbReference>
<dbReference type="GO" id="GO:0005524">
    <property type="term" value="F:ATP binding"/>
    <property type="evidence" value="ECO:0007669"/>
    <property type="project" value="UniProtKB-KW"/>
</dbReference>
<feature type="binding site" evidence="2">
    <location>
        <position position="162"/>
    </location>
    <ligand>
        <name>substrate</name>
    </ligand>
</feature>
<dbReference type="PIRSF" id="PIRSF000705">
    <property type="entry name" value="DNK"/>
    <property type="match status" value="1"/>
</dbReference>
<feature type="binding site" evidence="2">
    <location>
        <position position="102"/>
    </location>
    <ligand>
        <name>substrate</name>
    </ligand>
</feature>
<dbReference type="Gene3D" id="3.40.50.300">
    <property type="entry name" value="P-loop containing nucleotide triphosphate hydrolases"/>
    <property type="match status" value="1"/>
</dbReference>
<feature type="binding site" evidence="2">
    <location>
        <position position="38"/>
    </location>
    <ligand>
        <name>substrate</name>
    </ligand>
</feature>
<keyword evidence="5" id="KW-0808">Transferase</keyword>
<feature type="active site" description="Proton acceptor" evidence="1">
    <location>
        <position position="96"/>
    </location>
</feature>
<feature type="binding site" evidence="3">
    <location>
        <begin position="9"/>
        <end position="17"/>
    </location>
    <ligand>
        <name>ATP</name>
        <dbReference type="ChEBI" id="CHEBI:30616"/>
    </ligand>
</feature>
<name>A0A5J6VJR8_9VIRU</name>
<dbReference type="PANTHER" id="PTHR10513">
    <property type="entry name" value="DEOXYNUCLEOSIDE KINASE"/>
    <property type="match status" value="1"/>
</dbReference>
<feature type="domain" description="Deoxynucleoside kinase" evidence="4">
    <location>
        <begin position="5"/>
        <end position="204"/>
    </location>
</feature>
<reference evidence="5" key="1">
    <citation type="journal article" date="2019" name="Philos. Trans. R. Soc. Lond., B, Biol. Sci.">
        <title>Targeted metagenomic recovery of four divergent viruses reveals shared and distinctive characteristics of giant viruses of marine eukaryotes.</title>
        <authorList>
            <person name="Needham D.M."/>
            <person name="Poirier C."/>
            <person name="Hehenberger E."/>
            <person name="Jimenez V."/>
            <person name="Swalwell J.E."/>
            <person name="Santoro A.E."/>
            <person name="Worden A.Z."/>
        </authorList>
    </citation>
    <scope>NUCLEOTIDE SEQUENCE</scope>
    <source>
        <strain evidence="5">MPacV-611</strain>
    </source>
</reference>
<proteinExistence type="predicted"/>
<evidence type="ECO:0000259" key="4">
    <source>
        <dbReference type="Pfam" id="PF01712"/>
    </source>
</evidence>
<dbReference type="InterPro" id="IPR027417">
    <property type="entry name" value="P-loop_NTPase"/>
</dbReference>
<organism evidence="5">
    <name type="scientific">Megaviridae environmental sample</name>
    <dbReference type="NCBI Taxonomy" id="1737588"/>
    <lineage>
        <taxon>Viruses</taxon>
        <taxon>Varidnaviria</taxon>
        <taxon>Bamfordvirae</taxon>
        <taxon>Nucleocytoviricota</taxon>
        <taxon>Megaviricetes</taxon>
        <taxon>Imitervirales</taxon>
        <taxon>Mimiviridae</taxon>
        <taxon>environmental samples</taxon>
    </lineage>
</organism>
<keyword evidence="3" id="KW-0067">ATP-binding</keyword>
<dbReference type="Pfam" id="PF01712">
    <property type="entry name" value="dNK"/>
    <property type="match status" value="1"/>
</dbReference>
<feature type="binding site" evidence="2">
    <location>
        <position position="70"/>
    </location>
    <ligand>
        <name>substrate</name>
    </ligand>
</feature>
<evidence type="ECO:0000256" key="1">
    <source>
        <dbReference type="PIRSR" id="PIRSR000705-1"/>
    </source>
</evidence>